<evidence type="ECO:0000313" key="7">
    <source>
        <dbReference type="EMBL" id="WZO33512.1"/>
    </source>
</evidence>
<protein>
    <submittedName>
        <fullName evidence="7">MFS transporter</fullName>
    </submittedName>
</protein>
<dbReference type="GO" id="GO:0005886">
    <property type="term" value="C:plasma membrane"/>
    <property type="evidence" value="ECO:0007669"/>
    <property type="project" value="UniProtKB-SubCell"/>
</dbReference>
<dbReference type="RefSeq" id="WP_349428057.1">
    <property type="nucleotide sequence ID" value="NZ_CP151632.1"/>
</dbReference>
<dbReference type="PANTHER" id="PTHR23513">
    <property type="entry name" value="INTEGRAL MEMBRANE EFFLUX PROTEIN-RELATED"/>
    <property type="match status" value="1"/>
</dbReference>
<reference evidence="7" key="1">
    <citation type="submission" date="2024-04" db="EMBL/GenBank/DDBJ databases">
        <authorList>
            <person name="Roder T."/>
            <person name="Oberhansli S."/>
            <person name="Kreuzer M."/>
        </authorList>
    </citation>
    <scope>NUCLEOTIDE SEQUENCE</scope>
    <source>
        <strain evidence="7">LWS13-1.2</strain>
    </source>
</reference>
<feature type="transmembrane region" description="Helical" evidence="6">
    <location>
        <begin position="231"/>
        <end position="254"/>
    </location>
</feature>
<feature type="transmembrane region" description="Helical" evidence="6">
    <location>
        <begin position="293"/>
        <end position="313"/>
    </location>
</feature>
<dbReference type="Pfam" id="PF07690">
    <property type="entry name" value="MFS_1"/>
    <property type="match status" value="1"/>
</dbReference>
<gene>
    <name evidence="7" type="ORF">MRBLWS13_001139</name>
</gene>
<feature type="transmembrane region" description="Helical" evidence="6">
    <location>
        <begin position="27"/>
        <end position="55"/>
    </location>
</feature>
<evidence type="ECO:0000256" key="1">
    <source>
        <dbReference type="ARBA" id="ARBA00004651"/>
    </source>
</evidence>
<dbReference type="SUPFAM" id="SSF103473">
    <property type="entry name" value="MFS general substrate transporter"/>
    <property type="match status" value="1"/>
</dbReference>
<evidence type="ECO:0000256" key="6">
    <source>
        <dbReference type="SAM" id="Phobius"/>
    </source>
</evidence>
<keyword evidence="2" id="KW-1003">Cell membrane</keyword>
<evidence type="ECO:0000256" key="5">
    <source>
        <dbReference type="ARBA" id="ARBA00023136"/>
    </source>
</evidence>
<feature type="transmembrane region" description="Helical" evidence="6">
    <location>
        <begin position="356"/>
        <end position="377"/>
    </location>
</feature>
<evidence type="ECO:0000256" key="4">
    <source>
        <dbReference type="ARBA" id="ARBA00022989"/>
    </source>
</evidence>
<keyword evidence="5 6" id="KW-0472">Membrane</keyword>
<evidence type="ECO:0000256" key="3">
    <source>
        <dbReference type="ARBA" id="ARBA00022692"/>
    </source>
</evidence>
<feature type="transmembrane region" description="Helical" evidence="6">
    <location>
        <begin position="383"/>
        <end position="406"/>
    </location>
</feature>
<feature type="transmembrane region" description="Helical" evidence="6">
    <location>
        <begin position="266"/>
        <end position="286"/>
    </location>
</feature>
<feature type="transmembrane region" description="Helical" evidence="6">
    <location>
        <begin position="319"/>
        <end position="344"/>
    </location>
</feature>
<dbReference type="Gene3D" id="1.20.1250.20">
    <property type="entry name" value="MFS general substrate transporter like domains"/>
    <property type="match status" value="1"/>
</dbReference>
<proteinExistence type="predicted"/>
<dbReference type="PANTHER" id="PTHR23513:SF6">
    <property type="entry name" value="MAJOR FACILITATOR SUPERFAMILY ASSOCIATED DOMAIN-CONTAINING PROTEIN"/>
    <property type="match status" value="1"/>
</dbReference>
<name>A0AAU6S9E4_9MICO</name>
<dbReference type="InterPro" id="IPR036259">
    <property type="entry name" value="MFS_trans_sf"/>
</dbReference>
<dbReference type="GO" id="GO:0022857">
    <property type="term" value="F:transmembrane transporter activity"/>
    <property type="evidence" value="ECO:0007669"/>
    <property type="project" value="InterPro"/>
</dbReference>
<feature type="transmembrane region" description="Helical" evidence="6">
    <location>
        <begin position="76"/>
        <end position="95"/>
    </location>
</feature>
<keyword evidence="3 6" id="KW-0812">Transmembrane</keyword>
<dbReference type="InterPro" id="IPR011701">
    <property type="entry name" value="MFS"/>
</dbReference>
<organism evidence="7">
    <name type="scientific">Microbacterium sp. LWS13-1.2</name>
    <dbReference type="NCBI Taxonomy" id="3135264"/>
    <lineage>
        <taxon>Bacteria</taxon>
        <taxon>Bacillati</taxon>
        <taxon>Actinomycetota</taxon>
        <taxon>Actinomycetes</taxon>
        <taxon>Micrococcales</taxon>
        <taxon>Microbacteriaceae</taxon>
        <taxon>Microbacterium</taxon>
    </lineage>
</organism>
<dbReference type="EMBL" id="CP151632">
    <property type="protein sequence ID" value="WZO33512.1"/>
    <property type="molecule type" value="Genomic_DNA"/>
</dbReference>
<dbReference type="AlphaFoldDB" id="A0AAU6S9E4"/>
<dbReference type="CDD" id="cd06173">
    <property type="entry name" value="MFS_MefA_like"/>
    <property type="match status" value="1"/>
</dbReference>
<sequence length="428" mass="43997">MTSRTAFAIPAFRRLWAAGLISDTGDWLLFIALPLVVFQLTGSALGTSIAFLVELVPAVVVAPLAARLIGRFDRRWIMVAVNIGQALALLPLLWVNEVADLPLAYAVIFVHASLSTLFEPAKNTLLPDLVDTEQLVSANALIGLNQNLGRLIGGPLGGVLLAVGDLGLIVAADAITYIVSAVLIATLPAVKTAAHDAGSADAPVDAARPDTAGARPVGLVEALRIPRLRGAFAVILVSSVAQGMFLVLFVLFALGPLRGSDAGVGLLRGIQAVGAVLAGVVLGFIARGSSPRALTAASLFAFGVLSLVTWNLPTVTTEIWPYVLLFAAVGAPGVIMIAGLMSVLQEQSEPRQRGAVFAAVGLVSAVGQALGILPGALSDGAIGLLPLLEAQGCLYLLSGVIALLWLPRAADRPTPKAAGAKDAVSRTP</sequence>
<evidence type="ECO:0000256" key="2">
    <source>
        <dbReference type="ARBA" id="ARBA00022475"/>
    </source>
</evidence>
<keyword evidence="4 6" id="KW-1133">Transmembrane helix</keyword>
<comment type="subcellular location">
    <subcellularLocation>
        <location evidence="1">Cell membrane</location>
        <topology evidence="1">Multi-pass membrane protein</topology>
    </subcellularLocation>
</comment>
<accession>A0AAU6S9E4</accession>